<feature type="signal peptide" evidence="5">
    <location>
        <begin position="1"/>
        <end position="19"/>
    </location>
</feature>
<feature type="domain" description="C-type lysozyme inhibitor" evidence="6">
    <location>
        <begin position="26"/>
        <end position="90"/>
    </location>
</feature>
<name>A0A9D7QLY0_9RHOO</name>
<sequence>MIRRLLPFLSLFVFVVAQAQSERIPYICDDGSRFEAKFTTDDVGRPQTTLFIGGRVITLPLVPAASGALYRDGDFRFHSKGDDALFEDGKSPMRRCTVGDGPPLVVPPPAPSVPSSFVDITGSIAYLARTALPPDAVLVIRVQDTSRADAPARTLAEQRIELAGQQAPIRFRMLVDRDLLRKNARITVAARIQRGSTLLFINDTSYPALADGKPRHVEMVLKQVASNKGR</sequence>
<evidence type="ECO:0000256" key="3">
    <source>
        <dbReference type="ARBA" id="ARBA00023139"/>
    </source>
</evidence>
<gene>
    <name evidence="7" type="ORF">IPN75_12760</name>
</gene>
<evidence type="ECO:0000259" key="6">
    <source>
        <dbReference type="Pfam" id="PF09864"/>
    </source>
</evidence>
<dbReference type="InterPro" id="IPR018660">
    <property type="entry name" value="MliC"/>
</dbReference>
<dbReference type="SUPFAM" id="SSF141488">
    <property type="entry name" value="YdhA-like"/>
    <property type="match status" value="1"/>
</dbReference>
<evidence type="ECO:0000256" key="5">
    <source>
        <dbReference type="SAM" id="SignalP"/>
    </source>
</evidence>
<feature type="chain" id="PRO_5038715347" evidence="5">
    <location>
        <begin position="20"/>
        <end position="230"/>
    </location>
</feature>
<dbReference type="Pfam" id="PF09619">
    <property type="entry name" value="YscW"/>
    <property type="match status" value="1"/>
</dbReference>
<dbReference type="PANTHER" id="PTHR38013:SF1">
    <property type="entry name" value="GLYCOPROTEIN_POLYSACCHARIDE METABOLISM"/>
    <property type="match status" value="1"/>
</dbReference>
<keyword evidence="1 5" id="KW-0732">Signal</keyword>
<proteinExistence type="predicted"/>
<protein>
    <submittedName>
        <fullName evidence="7">YbaY family lipoprotein</fullName>
    </submittedName>
</protein>
<dbReference type="Pfam" id="PF09864">
    <property type="entry name" value="MliC"/>
    <property type="match status" value="1"/>
</dbReference>
<dbReference type="Gene3D" id="2.40.128.200">
    <property type="match status" value="1"/>
</dbReference>
<evidence type="ECO:0000313" key="8">
    <source>
        <dbReference type="Proteomes" id="UP000808146"/>
    </source>
</evidence>
<organism evidence="7 8">
    <name type="scientific">Candidatus Dechloromonas phosphorivorans</name>
    <dbReference type="NCBI Taxonomy" id="2899244"/>
    <lineage>
        <taxon>Bacteria</taxon>
        <taxon>Pseudomonadati</taxon>
        <taxon>Pseudomonadota</taxon>
        <taxon>Betaproteobacteria</taxon>
        <taxon>Rhodocyclales</taxon>
        <taxon>Azonexaceae</taxon>
        <taxon>Dechloromonas</taxon>
    </lineage>
</organism>
<dbReference type="AlphaFoldDB" id="A0A9D7QLY0"/>
<evidence type="ECO:0000313" key="7">
    <source>
        <dbReference type="EMBL" id="MBK8891168.1"/>
    </source>
</evidence>
<comment type="caution">
    <text evidence="7">The sequence shown here is derived from an EMBL/GenBank/DDBJ whole genome shotgun (WGS) entry which is preliminary data.</text>
</comment>
<keyword evidence="2" id="KW-0472">Membrane</keyword>
<keyword evidence="3" id="KW-0564">Palmitate</keyword>
<dbReference type="InterPro" id="IPR036328">
    <property type="entry name" value="MliC_sf"/>
</dbReference>
<dbReference type="PANTHER" id="PTHR38013">
    <property type="entry name" value="GLYCOPROTEIN/POLYSACCHARIDE METABOLISM"/>
    <property type="match status" value="1"/>
</dbReference>
<dbReference type="InterPro" id="IPR053196">
    <property type="entry name" value="Lipoprotein_YbaY-like"/>
</dbReference>
<evidence type="ECO:0000256" key="2">
    <source>
        <dbReference type="ARBA" id="ARBA00023136"/>
    </source>
</evidence>
<keyword evidence="4 7" id="KW-0449">Lipoprotein</keyword>
<dbReference type="EMBL" id="JADKBR010000017">
    <property type="protein sequence ID" value="MBK8891168.1"/>
    <property type="molecule type" value="Genomic_DNA"/>
</dbReference>
<dbReference type="Proteomes" id="UP000808146">
    <property type="component" value="Unassembled WGS sequence"/>
</dbReference>
<dbReference type="InterPro" id="IPR039366">
    <property type="entry name" value="Pilotin"/>
</dbReference>
<reference evidence="7" key="1">
    <citation type="submission" date="2020-10" db="EMBL/GenBank/DDBJ databases">
        <title>Connecting structure to function with the recovery of over 1000 high-quality activated sludge metagenome-assembled genomes encoding full-length rRNA genes using long-read sequencing.</title>
        <authorList>
            <person name="Singleton C.M."/>
            <person name="Petriglieri F."/>
            <person name="Kristensen J.M."/>
            <person name="Kirkegaard R.H."/>
            <person name="Michaelsen T.Y."/>
            <person name="Andersen M.H."/>
            <person name="Karst S.M."/>
            <person name="Dueholm M.S."/>
            <person name="Nielsen P.H."/>
            <person name="Albertsen M."/>
        </authorList>
    </citation>
    <scope>NUCLEOTIDE SEQUENCE</scope>
    <source>
        <strain evidence="7">OdNE_18-Q3-R46-58_BAT3C.305</strain>
    </source>
</reference>
<evidence type="ECO:0000256" key="1">
    <source>
        <dbReference type="ARBA" id="ARBA00022729"/>
    </source>
</evidence>
<evidence type="ECO:0000256" key="4">
    <source>
        <dbReference type="ARBA" id="ARBA00023288"/>
    </source>
</evidence>
<accession>A0A9D7QLY0</accession>